<reference evidence="6" key="1">
    <citation type="submission" date="2019-09" db="EMBL/GenBank/DDBJ databases">
        <title>Complete genome sequencing of four Arcobacter species reveals a diverse suite of mobile elements.</title>
        <authorList>
            <person name="On S.L.W."/>
            <person name="Miller W.G."/>
            <person name="Biggs P."/>
            <person name="Cornelius A."/>
            <person name="Vandamme P."/>
        </authorList>
    </citation>
    <scope>NUCLEOTIDE SEQUENCE [LARGE SCALE GENOMIC DNA]</scope>
    <source>
        <strain evidence="6">LMG 26638</strain>
    </source>
</reference>
<reference evidence="5 6" key="3">
    <citation type="submission" date="2019-09" db="EMBL/GenBank/DDBJ databases">
        <title>Taxonomic note: a critical rebuttal of the proposed division of the genus Arcobacter into six genera, emended descriptions of Arcobacter anaerophilus and the genus Arcobacter, and an assessment of genus-level boundaries for Epsilonproteobacteria using in silico genomic comparator tools.</title>
        <authorList>
            <person name="On S.L.W."/>
            <person name="Miller W.G."/>
            <person name="Biggs P."/>
            <person name="Cornelius A."/>
            <person name="Vandamme P."/>
        </authorList>
    </citation>
    <scope>NUCLEOTIDE SEQUENCE [LARGE SCALE GENOMIC DNA]</scope>
    <source>
        <strain evidence="5 6">LMG 26638</strain>
    </source>
</reference>
<keyword evidence="4" id="KW-0046">Antibiotic resistance</keyword>
<protein>
    <recommendedName>
        <fullName evidence="2">beta-lactamase</fullName>
        <ecNumber evidence="2">3.5.2.6</ecNumber>
    </recommendedName>
</protein>
<dbReference type="InterPro" id="IPR050767">
    <property type="entry name" value="Sel1_AlgK"/>
</dbReference>
<dbReference type="PANTHER" id="PTHR11102:SF160">
    <property type="entry name" value="ERAD-ASSOCIATED E3 UBIQUITIN-PROTEIN LIGASE COMPONENT HRD3"/>
    <property type="match status" value="1"/>
</dbReference>
<evidence type="ECO:0000256" key="1">
    <source>
        <dbReference type="ARBA" id="ARBA00001526"/>
    </source>
</evidence>
<dbReference type="EMBL" id="CP035928">
    <property type="protein sequence ID" value="QEP34009.1"/>
    <property type="molecule type" value="Genomic_DNA"/>
</dbReference>
<accession>A0A5C2H6T1</accession>
<dbReference type="RefSeq" id="WP_170170112.1">
    <property type="nucleotide sequence ID" value="NZ_BMEF01000005.1"/>
</dbReference>
<evidence type="ECO:0000256" key="2">
    <source>
        <dbReference type="ARBA" id="ARBA00012865"/>
    </source>
</evidence>
<dbReference type="InterPro" id="IPR011990">
    <property type="entry name" value="TPR-like_helical_dom_sf"/>
</dbReference>
<dbReference type="Proteomes" id="UP000322726">
    <property type="component" value="Chromosome"/>
</dbReference>
<dbReference type="GO" id="GO:0008800">
    <property type="term" value="F:beta-lactamase activity"/>
    <property type="evidence" value="ECO:0007669"/>
    <property type="project" value="UniProtKB-EC"/>
</dbReference>
<dbReference type="SUPFAM" id="SSF81901">
    <property type="entry name" value="HCP-like"/>
    <property type="match status" value="1"/>
</dbReference>
<dbReference type="SMART" id="SM00671">
    <property type="entry name" value="SEL1"/>
    <property type="match status" value="3"/>
</dbReference>
<organism evidence="5 6">
    <name type="scientific">Malaciobacter pacificus</name>
    <dbReference type="NCBI Taxonomy" id="1080223"/>
    <lineage>
        <taxon>Bacteria</taxon>
        <taxon>Pseudomonadati</taxon>
        <taxon>Campylobacterota</taxon>
        <taxon>Epsilonproteobacteria</taxon>
        <taxon>Campylobacterales</taxon>
        <taxon>Arcobacteraceae</taxon>
        <taxon>Malaciobacter</taxon>
    </lineage>
</organism>
<keyword evidence="3" id="KW-1015">Disulfide bond</keyword>
<dbReference type="EC" id="3.5.2.6" evidence="2"/>
<dbReference type="GO" id="GO:0046677">
    <property type="term" value="P:response to antibiotic"/>
    <property type="evidence" value="ECO:0007669"/>
    <property type="project" value="UniProtKB-KW"/>
</dbReference>
<evidence type="ECO:0000256" key="4">
    <source>
        <dbReference type="ARBA" id="ARBA00023251"/>
    </source>
</evidence>
<dbReference type="AlphaFoldDB" id="A0A5C2H6T1"/>
<gene>
    <name evidence="5" type="ORF">APAC_0871</name>
</gene>
<name>A0A5C2H6T1_9BACT</name>
<sequence>MQNLFIKLIIFIFVINLSLYARSENDTNAVLNLKAYAVFKMGQYDEARAIWEDLAKKGNTTALINLANLFEQGNGVKKDRKEALKYIQKAAELNDDRAQYELGIEYEKGIHLPRDIDKAEYWLKKSCENENSDAYLAYGIMLATAKGKGVENITNEQKVEALKWLKLAKQEGESEAADYIRILEKK</sequence>
<comment type="catalytic activity">
    <reaction evidence="1">
        <text>a beta-lactam + H2O = a substituted beta-amino acid</text>
        <dbReference type="Rhea" id="RHEA:20401"/>
        <dbReference type="ChEBI" id="CHEBI:15377"/>
        <dbReference type="ChEBI" id="CHEBI:35627"/>
        <dbReference type="ChEBI" id="CHEBI:140347"/>
        <dbReference type="EC" id="3.5.2.6"/>
    </reaction>
</comment>
<dbReference type="PANTHER" id="PTHR11102">
    <property type="entry name" value="SEL-1-LIKE PROTEIN"/>
    <property type="match status" value="1"/>
</dbReference>
<proteinExistence type="predicted"/>
<reference evidence="5 6" key="2">
    <citation type="submission" date="2019-09" db="EMBL/GenBank/DDBJ databases">
        <title>Complete genome sequencing of four Arcobacter species reveals a diverse suite of mobile elements.</title>
        <authorList>
            <person name="Miller W.G."/>
            <person name="Yee E."/>
            <person name="Bono J.L."/>
        </authorList>
    </citation>
    <scope>NUCLEOTIDE SEQUENCE [LARGE SCALE GENOMIC DNA]</scope>
    <source>
        <strain evidence="5 6">LMG 26638</strain>
    </source>
</reference>
<dbReference type="KEGG" id="apai:APAC_0871"/>
<keyword evidence="6" id="KW-1185">Reference proteome</keyword>
<evidence type="ECO:0000256" key="3">
    <source>
        <dbReference type="ARBA" id="ARBA00023157"/>
    </source>
</evidence>
<dbReference type="Pfam" id="PF08238">
    <property type="entry name" value="Sel1"/>
    <property type="match status" value="3"/>
</dbReference>
<evidence type="ECO:0000313" key="6">
    <source>
        <dbReference type="Proteomes" id="UP000322726"/>
    </source>
</evidence>
<evidence type="ECO:0000313" key="5">
    <source>
        <dbReference type="EMBL" id="QEP34009.1"/>
    </source>
</evidence>
<dbReference type="InterPro" id="IPR006597">
    <property type="entry name" value="Sel1-like"/>
</dbReference>
<dbReference type="Gene3D" id="1.25.40.10">
    <property type="entry name" value="Tetratricopeptide repeat domain"/>
    <property type="match status" value="1"/>
</dbReference>